<proteinExistence type="predicted"/>
<keyword evidence="1" id="KW-0812">Transmembrane</keyword>
<protein>
    <submittedName>
        <fullName evidence="2">Uncharacterized protein</fullName>
    </submittedName>
</protein>
<keyword evidence="1" id="KW-1133">Transmembrane helix</keyword>
<dbReference type="EMBL" id="KZ613952">
    <property type="protein sequence ID" value="PMD35645.1"/>
    <property type="molecule type" value="Genomic_DNA"/>
</dbReference>
<dbReference type="AlphaFoldDB" id="A0A2J6RAW4"/>
<gene>
    <name evidence="2" type="ORF">L207DRAFT_516606</name>
</gene>
<dbReference type="Proteomes" id="UP000235786">
    <property type="component" value="Unassembled WGS sequence"/>
</dbReference>
<evidence type="ECO:0000313" key="3">
    <source>
        <dbReference type="Proteomes" id="UP000235786"/>
    </source>
</evidence>
<evidence type="ECO:0000256" key="1">
    <source>
        <dbReference type="SAM" id="Phobius"/>
    </source>
</evidence>
<keyword evidence="1" id="KW-0472">Membrane</keyword>
<evidence type="ECO:0000313" key="2">
    <source>
        <dbReference type="EMBL" id="PMD35645.1"/>
    </source>
</evidence>
<reference evidence="2 3" key="1">
    <citation type="submission" date="2016-04" db="EMBL/GenBank/DDBJ databases">
        <title>A degradative enzymes factory behind the ericoid mycorrhizal symbiosis.</title>
        <authorList>
            <consortium name="DOE Joint Genome Institute"/>
            <person name="Martino E."/>
            <person name="Morin E."/>
            <person name="Grelet G."/>
            <person name="Kuo A."/>
            <person name="Kohler A."/>
            <person name="Daghino S."/>
            <person name="Barry K."/>
            <person name="Choi C."/>
            <person name="Cichocki N."/>
            <person name="Clum A."/>
            <person name="Copeland A."/>
            <person name="Hainaut M."/>
            <person name="Haridas S."/>
            <person name="Labutti K."/>
            <person name="Lindquist E."/>
            <person name="Lipzen A."/>
            <person name="Khouja H.-R."/>
            <person name="Murat C."/>
            <person name="Ohm R."/>
            <person name="Olson A."/>
            <person name="Spatafora J."/>
            <person name="Veneault-Fourrey C."/>
            <person name="Henrissat B."/>
            <person name="Grigoriev I."/>
            <person name="Martin F."/>
            <person name="Perotto S."/>
        </authorList>
    </citation>
    <scope>NUCLEOTIDE SEQUENCE [LARGE SCALE GENOMIC DNA]</scope>
    <source>
        <strain evidence="2 3">F</strain>
    </source>
</reference>
<name>A0A2J6RAW4_HYAVF</name>
<feature type="transmembrane region" description="Helical" evidence="1">
    <location>
        <begin position="32"/>
        <end position="53"/>
    </location>
</feature>
<keyword evidence="3" id="KW-1185">Reference proteome</keyword>
<sequence>MNEYSQIDSLPSSVTNDTSLYSFVLGQERLGLLYFSFGLRPASFIVLHSRVVYM</sequence>
<accession>A0A2J6RAW4</accession>
<organism evidence="2 3">
    <name type="scientific">Hyaloscypha variabilis (strain UAMH 11265 / GT02V1 / F)</name>
    <name type="common">Meliniomyces variabilis</name>
    <dbReference type="NCBI Taxonomy" id="1149755"/>
    <lineage>
        <taxon>Eukaryota</taxon>
        <taxon>Fungi</taxon>
        <taxon>Dikarya</taxon>
        <taxon>Ascomycota</taxon>
        <taxon>Pezizomycotina</taxon>
        <taxon>Leotiomycetes</taxon>
        <taxon>Helotiales</taxon>
        <taxon>Hyaloscyphaceae</taxon>
        <taxon>Hyaloscypha</taxon>
        <taxon>Hyaloscypha variabilis</taxon>
    </lineage>
</organism>